<dbReference type="AlphaFoldDB" id="A0A5B7F0U8"/>
<evidence type="ECO:0000313" key="2">
    <source>
        <dbReference type="EMBL" id="MPC39077.1"/>
    </source>
</evidence>
<accession>A0A5B7F0U8</accession>
<dbReference type="EMBL" id="VSRR010004251">
    <property type="protein sequence ID" value="MPC39077.1"/>
    <property type="molecule type" value="Genomic_DNA"/>
</dbReference>
<name>A0A5B7F0U8_PORTR</name>
<protein>
    <submittedName>
        <fullName evidence="2">Uncharacterized protein</fullName>
    </submittedName>
</protein>
<reference evidence="2 3" key="1">
    <citation type="submission" date="2019-05" db="EMBL/GenBank/DDBJ databases">
        <title>Another draft genome of Portunus trituberculatus and its Hox gene families provides insights of decapod evolution.</title>
        <authorList>
            <person name="Jeong J.-H."/>
            <person name="Song I."/>
            <person name="Kim S."/>
            <person name="Choi T."/>
            <person name="Kim D."/>
            <person name="Ryu S."/>
            <person name="Kim W."/>
        </authorList>
    </citation>
    <scope>NUCLEOTIDE SEQUENCE [LARGE SCALE GENOMIC DNA]</scope>
    <source>
        <tissue evidence="2">Muscle</tissue>
    </source>
</reference>
<gene>
    <name evidence="2" type="ORF">E2C01_032596</name>
</gene>
<feature type="region of interest" description="Disordered" evidence="1">
    <location>
        <begin position="81"/>
        <end position="104"/>
    </location>
</feature>
<keyword evidence="3" id="KW-1185">Reference proteome</keyword>
<comment type="caution">
    <text evidence="2">The sequence shown here is derived from an EMBL/GenBank/DDBJ whole genome shotgun (WGS) entry which is preliminary data.</text>
</comment>
<proteinExistence type="predicted"/>
<evidence type="ECO:0000256" key="1">
    <source>
        <dbReference type="SAM" id="MobiDB-lite"/>
    </source>
</evidence>
<evidence type="ECO:0000313" key="3">
    <source>
        <dbReference type="Proteomes" id="UP000324222"/>
    </source>
</evidence>
<sequence length="104" mass="11106">MAGSNTSPQCAVPGCLPARPHHTGSRIKMICHGGGVVMKPRLVKSSDSVHRGLDVQSFFNLLCVQGGIKLLVEKMVRVGSGRRPRVGSNPTTNRLDTLPFAMSP</sequence>
<organism evidence="2 3">
    <name type="scientific">Portunus trituberculatus</name>
    <name type="common">Swimming crab</name>
    <name type="synonym">Neptunus trituberculatus</name>
    <dbReference type="NCBI Taxonomy" id="210409"/>
    <lineage>
        <taxon>Eukaryota</taxon>
        <taxon>Metazoa</taxon>
        <taxon>Ecdysozoa</taxon>
        <taxon>Arthropoda</taxon>
        <taxon>Crustacea</taxon>
        <taxon>Multicrustacea</taxon>
        <taxon>Malacostraca</taxon>
        <taxon>Eumalacostraca</taxon>
        <taxon>Eucarida</taxon>
        <taxon>Decapoda</taxon>
        <taxon>Pleocyemata</taxon>
        <taxon>Brachyura</taxon>
        <taxon>Eubrachyura</taxon>
        <taxon>Portunoidea</taxon>
        <taxon>Portunidae</taxon>
        <taxon>Portuninae</taxon>
        <taxon>Portunus</taxon>
    </lineage>
</organism>
<dbReference type="Proteomes" id="UP000324222">
    <property type="component" value="Unassembled WGS sequence"/>
</dbReference>